<feature type="transmembrane region" description="Helical" evidence="1">
    <location>
        <begin position="32"/>
        <end position="52"/>
    </location>
</feature>
<keyword evidence="1" id="KW-0472">Membrane</keyword>
<evidence type="ECO:0000313" key="2">
    <source>
        <dbReference type="EMBL" id="KAG7537493.1"/>
    </source>
</evidence>
<protein>
    <recommendedName>
        <fullName evidence="4">Transmembrane protein</fullName>
    </recommendedName>
</protein>
<proteinExistence type="predicted"/>
<feature type="transmembrane region" description="Helical" evidence="1">
    <location>
        <begin position="73"/>
        <end position="90"/>
    </location>
</feature>
<gene>
    <name evidence="2" type="ORF">ISN44_As13g013740</name>
</gene>
<comment type="caution">
    <text evidence="2">The sequence shown here is derived from an EMBL/GenBank/DDBJ whole genome shotgun (WGS) entry which is preliminary data.</text>
</comment>
<dbReference type="Proteomes" id="UP000694251">
    <property type="component" value="Chromosome 13"/>
</dbReference>
<organism evidence="2 3">
    <name type="scientific">Arabidopsis suecica</name>
    <name type="common">Swedish thale-cress</name>
    <name type="synonym">Cardaminopsis suecica</name>
    <dbReference type="NCBI Taxonomy" id="45249"/>
    <lineage>
        <taxon>Eukaryota</taxon>
        <taxon>Viridiplantae</taxon>
        <taxon>Streptophyta</taxon>
        <taxon>Embryophyta</taxon>
        <taxon>Tracheophyta</taxon>
        <taxon>Spermatophyta</taxon>
        <taxon>Magnoliopsida</taxon>
        <taxon>eudicotyledons</taxon>
        <taxon>Gunneridae</taxon>
        <taxon>Pentapetalae</taxon>
        <taxon>rosids</taxon>
        <taxon>malvids</taxon>
        <taxon>Brassicales</taxon>
        <taxon>Brassicaceae</taxon>
        <taxon>Camelineae</taxon>
        <taxon>Arabidopsis</taxon>
    </lineage>
</organism>
<evidence type="ECO:0000256" key="1">
    <source>
        <dbReference type="SAM" id="Phobius"/>
    </source>
</evidence>
<sequence>MHPRLKLAGSLDVAMMESVLEFLKEQDLTLDLVIIFIGLVTFIVFMISSFPYRKRIRDWQLNEFEVAISNHKYVVFLFFFFYGVTTLPYVPYDSCAQNQMEWGLVVLRFVTKSCFTIVSYVVLCKVCAILLSKPPLESTDDLQDKSQ</sequence>
<dbReference type="EMBL" id="JAEFBJ010000013">
    <property type="protein sequence ID" value="KAG7537493.1"/>
    <property type="molecule type" value="Genomic_DNA"/>
</dbReference>
<evidence type="ECO:0000313" key="3">
    <source>
        <dbReference type="Proteomes" id="UP000694251"/>
    </source>
</evidence>
<name>A0A8T1XZX3_ARASU</name>
<dbReference type="AlphaFoldDB" id="A0A8T1XZX3"/>
<evidence type="ECO:0008006" key="4">
    <source>
        <dbReference type="Google" id="ProtNLM"/>
    </source>
</evidence>
<dbReference type="OrthoDB" id="1030517at2759"/>
<reference evidence="2 3" key="1">
    <citation type="submission" date="2020-12" db="EMBL/GenBank/DDBJ databases">
        <title>Concerted genomic and epigenomic changes stabilize Arabidopsis allopolyploids.</title>
        <authorList>
            <person name="Chen Z."/>
        </authorList>
    </citation>
    <scope>NUCLEOTIDE SEQUENCE [LARGE SCALE GENOMIC DNA]</scope>
    <source>
        <strain evidence="2">As9502</strain>
        <tissue evidence="2">Leaf</tissue>
    </source>
</reference>
<keyword evidence="3" id="KW-1185">Reference proteome</keyword>
<accession>A0A8T1XZX3</accession>
<keyword evidence="1" id="KW-1133">Transmembrane helix</keyword>
<feature type="transmembrane region" description="Helical" evidence="1">
    <location>
        <begin position="102"/>
        <end position="123"/>
    </location>
</feature>
<keyword evidence="1" id="KW-0812">Transmembrane</keyword>